<dbReference type="SUPFAM" id="SSF48452">
    <property type="entry name" value="TPR-like"/>
    <property type="match status" value="1"/>
</dbReference>
<proteinExistence type="predicted"/>
<dbReference type="Gene3D" id="1.25.40.10">
    <property type="entry name" value="Tetratricopeptide repeat domain"/>
    <property type="match status" value="2"/>
</dbReference>
<keyword evidence="1" id="KW-0808">Transferase</keyword>
<dbReference type="RefSeq" id="WP_132986744.1">
    <property type="nucleotide sequence ID" value="NZ_BMME01000001.1"/>
</dbReference>
<dbReference type="SUPFAM" id="SSF56112">
    <property type="entry name" value="Protein kinase-like (PK-like)"/>
    <property type="match status" value="1"/>
</dbReference>
<sequence>MATDRDGIEAWKLADALFDQWLDLDESERDTWLAAQDPAPGVRAYLQRLIDAHARPGPLLDTPASDLSGVRLGGWTLESELGRGGMAVVYRASRSDGIARQDAALKVLTLGALGASGRERFHREAEILARLNHPNITPLIDSGTGPDGTCWLAMPLVEGQRIDAWCDSHRLDARGVVKLMLQVCDAAAFAHRSLVIHRDLKPSNVLVEADGHVRLLDFGIGQFTDASTERTQTMWRALTPGYAAPEQLRGDPPSTAIDIYGLGALLHRLLTGRTPQADERTTTTRPSVLVRQADDAYHRHYIPLKNDLDRVLLKALAEEPGRRYLSAEALADDLKRWLDGMPVLAQAPTLGYRTRKFIARHAFGVAAAALLAATLAAGIGATLWQAGEARREAANARVQAQRAILVRDFLQRVFASTEPAAGGVPDALELLDEGARRARSDLLGTDPLAAADILMLTGQARQELGQYPDAQADLEQARTLFAREAPGAYREHSDIERALGQILRERGEVEAAQRHARTAVDLAGQALAADGDPKPLLDAKVTLGSSLFASDPQAAKAVFEEVLAALPRHGLQDTELHVDVLDGLGATISVTDPDDTQRQVRIAEEQIRLSRLLDGPESGWYASTLSDQVPTFGRAGDHARAGQLAFEAVAIVDRVYVRPHSKKAAAHCQLAAHLHLNGRFSEAVEHYTVAGDINRQLELSDLHVQACFMFGGYARAAVGDYRGALDDLERSWEILGQHDYRTSPTGYAACGTWASVQLRLGDTEGAAGTLAGCPRREGETPQLQHAQAVAELQLARGESAAAARLAAEMRESRPPEAGDRYWMRPWMLSLLLAHREGRQEAFASLVAELGEHAAMEPLSHCLAAPDETRCLAFP</sequence>
<dbReference type="PROSITE" id="PS50011">
    <property type="entry name" value="PROTEIN_KINASE_DOM"/>
    <property type="match status" value="1"/>
</dbReference>
<keyword evidence="9" id="KW-1185">Reference proteome</keyword>
<feature type="domain" description="Protein kinase" evidence="7">
    <location>
        <begin position="75"/>
        <end position="338"/>
    </location>
</feature>
<evidence type="ECO:0000259" key="7">
    <source>
        <dbReference type="PROSITE" id="PS50011"/>
    </source>
</evidence>
<keyword evidence="4 5" id="KW-0067">ATP-binding</keyword>
<dbReference type="InterPro" id="IPR008271">
    <property type="entry name" value="Ser/Thr_kinase_AS"/>
</dbReference>
<feature type="transmembrane region" description="Helical" evidence="6">
    <location>
        <begin position="362"/>
        <end position="384"/>
    </location>
</feature>
<evidence type="ECO:0000256" key="1">
    <source>
        <dbReference type="ARBA" id="ARBA00022679"/>
    </source>
</evidence>
<evidence type="ECO:0000256" key="2">
    <source>
        <dbReference type="ARBA" id="ARBA00022741"/>
    </source>
</evidence>
<dbReference type="EMBL" id="BMME01000001">
    <property type="protein sequence ID" value="GGK13726.1"/>
    <property type="molecule type" value="Genomic_DNA"/>
</dbReference>
<evidence type="ECO:0000256" key="5">
    <source>
        <dbReference type="PROSITE-ProRule" id="PRU10141"/>
    </source>
</evidence>
<dbReference type="SMART" id="SM00028">
    <property type="entry name" value="TPR"/>
    <property type="match status" value="3"/>
</dbReference>
<dbReference type="InterPro" id="IPR019734">
    <property type="entry name" value="TPR_rpt"/>
</dbReference>
<evidence type="ECO:0000256" key="3">
    <source>
        <dbReference type="ARBA" id="ARBA00022777"/>
    </source>
</evidence>
<organism evidence="8 9">
    <name type="scientific">Luteimonas terricola</name>
    <dbReference type="NCBI Taxonomy" id="645597"/>
    <lineage>
        <taxon>Bacteria</taxon>
        <taxon>Pseudomonadati</taxon>
        <taxon>Pseudomonadota</taxon>
        <taxon>Gammaproteobacteria</taxon>
        <taxon>Lysobacterales</taxon>
        <taxon>Lysobacteraceae</taxon>
        <taxon>Luteimonas</taxon>
    </lineage>
</organism>
<reference evidence="9" key="1">
    <citation type="journal article" date="2019" name="Int. J. Syst. Evol. Microbiol.">
        <title>The Global Catalogue of Microorganisms (GCM) 10K type strain sequencing project: providing services to taxonomists for standard genome sequencing and annotation.</title>
        <authorList>
            <consortium name="The Broad Institute Genomics Platform"/>
            <consortium name="The Broad Institute Genome Sequencing Center for Infectious Disease"/>
            <person name="Wu L."/>
            <person name="Ma J."/>
        </authorList>
    </citation>
    <scope>NUCLEOTIDE SEQUENCE [LARGE SCALE GENOMIC DNA]</scope>
    <source>
        <strain evidence="9">CGMCC 1.8985</strain>
    </source>
</reference>
<keyword evidence="2 5" id="KW-0547">Nucleotide-binding</keyword>
<keyword evidence="6" id="KW-0812">Transmembrane</keyword>
<keyword evidence="3" id="KW-0418">Kinase</keyword>
<dbReference type="CDD" id="cd14014">
    <property type="entry name" value="STKc_PknB_like"/>
    <property type="match status" value="1"/>
</dbReference>
<accession>A0ABQ2EIN8</accession>
<evidence type="ECO:0000256" key="6">
    <source>
        <dbReference type="SAM" id="Phobius"/>
    </source>
</evidence>
<evidence type="ECO:0000313" key="8">
    <source>
        <dbReference type="EMBL" id="GGK13726.1"/>
    </source>
</evidence>
<dbReference type="PROSITE" id="PS00108">
    <property type="entry name" value="PROTEIN_KINASE_ST"/>
    <property type="match status" value="1"/>
</dbReference>
<dbReference type="Proteomes" id="UP000599009">
    <property type="component" value="Unassembled WGS sequence"/>
</dbReference>
<dbReference type="SMART" id="SM00220">
    <property type="entry name" value="S_TKc"/>
    <property type="match status" value="1"/>
</dbReference>
<evidence type="ECO:0000256" key="4">
    <source>
        <dbReference type="ARBA" id="ARBA00022840"/>
    </source>
</evidence>
<evidence type="ECO:0000313" key="9">
    <source>
        <dbReference type="Proteomes" id="UP000599009"/>
    </source>
</evidence>
<gene>
    <name evidence="8" type="ORF">GCM10011394_23750</name>
</gene>
<dbReference type="InterPro" id="IPR011990">
    <property type="entry name" value="TPR-like_helical_dom_sf"/>
</dbReference>
<name>A0ABQ2EIN8_9GAMM</name>
<dbReference type="InterPro" id="IPR000719">
    <property type="entry name" value="Prot_kinase_dom"/>
</dbReference>
<keyword evidence="6" id="KW-0472">Membrane</keyword>
<dbReference type="PANTHER" id="PTHR43289">
    <property type="entry name" value="MITOGEN-ACTIVATED PROTEIN KINASE KINASE KINASE 20-RELATED"/>
    <property type="match status" value="1"/>
</dbReference>
<dbReference type="InterPro" id="IPR017441">
    <property type="entry name" value="Protein_kinase_ATP_BS"/>
</dbReference>
<dbReference type="PROSITE" id="PS00107">
    <property type="entry name" value="PROTEIN_KINASE_ATP"/>
    <property type="match status" value="1"/>
</dbReference>
<dbReference type="Gene3D" id="1.10.510.10">
    <property type="entry name" value="Transferase(Phosphotransferase) domain 1"/>
    <property type="match status" value="1"/>
</dbReference>
<dbReference type="Pfam" id="PF00069">
    <property type="entry name" value="Pkinase"/>
    <property type="match status" value="1"/>
</dbReference>
<keyword evidence="6" id="KW-1133">Transmembrane helix</keyword>
<dbReference type="PANTHER" id="PTHR43289:SF34">
    <property type="entry name" value="SERINE_THREONINE-PROTEIN KINASE YBDM-RELATED"/>
    <property type="match status" value="1"/>
</dbReference>
<dbReference type="InterPro" id="IPR011009">
    <property type="entry name" value="Kinase-like_dom_sf"/>
</dbReference>
<comment type="caution">
    <text evidence="8">The sequence shown here is derived from an EMBL/GenBank/DDBJ whole genome shotgun (WGS) entry which is preliminary data.</text>
</comment>
<protein>
    <recommendedName>
        <fullName evidence="7">Protein kinase domain-containing protein</fullName>
    </recommendedName>
</protein>
<dbReference type="Gene3D" id="3.30.200.20">
    <property type="entry name" value="Phosphorylase Kinase, domain 1"/>
    <property type="match status" value="1"/>
</dbReference>
<feature type="binding site" evidence="5">
    <location>
        <position position="106"/>
    </location>
    <ligand>
        <name>ATP</name>
        <dbReference type="ChEBI" id="CHEBI:30616"/>
    </ligand>
</feature>